<proteinExistence type="predicted"/>
<reference evidence="1 2" key="1">
    <citation type="journal article" date="2016" name="Mol. Biol. Evol.">
        <title>Genome-Wide Survey of Gut Fungi (Harpellales) Reveals the First Horizontally Transferred Ubiquitin Gene from a Mosquito Host.</title>
        <authorList>
            <person name="Wang Y."/>
            <person name="White M.M."/>
            <person name="Kvist S."/>
            <person name="Moncalvo J.M."/>
        </authorList>
    </citation>
    <scope>NUCLEOTIDE SEQUENCE [LARGE SCALE GENOMIC DNA]</scope>
    <source>
        <strain evidence="1 2">ALG-7-W6</strain>
    </source>
</reference>
<keyword evidence="2" id="KW-1185">Reference proteome</keyword>
<organism evidence="1 2">
    <name type="scientific">Smittium mucronatum</name>
    <dbReference type="NCBI Taxonomy" id="133383"/>
    <lineage>
        <taxon>Eukaryota</taxon>
        <taxon>Fungi</taxon>
        <taxon>Fungi incertae sedis</taxon>
        <taxon>Zoopagomycota</taxon>
        <taxon>Kickxellomycotina</taxon>
        <taxon>Harpellomycetes</taxon>
        <taxon>Harpellales</taxon>
        <taxon>Legeriomycetaceae</taxon>
        <taxon>Smittium</taxon>
    </lineage>
</organism>
<protein>
    <submittedName>
        <fullName evidence="1">Uncharacterized protein</fullName>
    </submittedName>
</protein>
<comment type="caution">
    <text evidence="1">The sequence shown here is derived from an EMBL/GenBank/DDBJ whole genome shotgun (WGS) entry which is preliminary data.</text>
</comment>
<dbReference type="AlphaFoldDB" id="A0A1R0GZE9"/>
<dbReference type="EMBL" id="LSSL01001682">
    <property type="protein sequence ID" value="OLY82292.1"/>
    <property type="molecule type" value="Genomic_DNA"/>
</dbReference>
<evidence type="ECO:0000313" key="1">
    <source>
        <dbReference type="EMBL" id="OLY82292.1"/>
    </source>
</evidence>
<accession>A0A1R0GZE9</accession>
<name>A0A1R0GZE9_9FUNG</name>
<evidence type="ECO:0000313" key="2">
    <source>
        <dbReference type="Proteomes" id="UP000187455"/>
    </source>
</evidence>
<gene>
    <name evidence="1" type="ORF">AYI68_g3590</name>
</gene>
<dbReference type="Proteomes" id="UP000187455">
    <property type="component" value="Unassembled WGS sequence"/>
</dbReference>
<sequence>MIICGGYPNSKDKDRLWSNTSILDGWNVFRTKETKMDHYLNLAELQTSAYLPARIIYPTIPCGLFGLFRTKITSPDPFAYLSNYP</sequence>